<feature type="region of interest" description="Disordered" evidence="2">
    <location>
        <begin position="486"/>
        <end position="508"/>
    </location>
</feature>
<dbReference type="InterPro" id="IPR040024">
    <property type="entry name" value="PPP1R21"/>
</dbReference>
<feature type="coiled-coil region" evidence="1">
    <location>
        <begin position="151"/>
        <end position="251"/>
    </location>
</feature>
<keyword evidence="1" id="KW-0175">Coiled coil</keyword>
<evidence type="ECO:0000313" key="4">
    <source>
        <dbReference type="EMBL" id="ORX46538.1"/>
    </source>
</evidence>
<dbReference type="Proteomes" id="UP000242146">
    <property type="component" value="Unassembled WGS sequence"/>
</dbReference>
<dbReference type="STRING" id="101127.A0A1X2G6T1"/>
<sequence length="639" mass="72688">MIFKANELRKEMVFNTHLTAVNRAFDALSIDSSHNTHAGRASNTTRMSDNLAARQVQLNAKELAMKYQSLFQDYSKIKAQHTILKKAVKKERSENVVLQGNVKDKEKELRKLHGQLDILTFHNERLSKRIEAVQELDTKGSHFSLLGGAIKKELEKSNQALDAAKADLTKKIEENEELHAELSEINHIYTDNLNGLYKQISELEKQIEELQVERSLLQSESSQSTSLVKEKEELSSKIQALEDQLVSQIEGVPESERDELLEKQMLLQDEINMLRAILFVKVGPLEDKNEKVDMPLATQVQKSLDDIKQMTAQYISTLDELVTNLKIAKDSWSDEMKNLVSELEAYQQQISLLKEDHGECSNTIASLTQKTEDLENLVATLQQDHASSQQQLESASSSATDQIQQLQLNINTLEQTNASLQKANDELAAMRDTLVKDNASYRLDTTASLDRLASELAEKRQAFESLETKWTDLTKKHAALEEHVTDLEHQLQPRNGAPVEEEDNEDDDEAFVYPVPSNEEPSTNEEKDVILSTPDIEVLIAEREAKLKQFYEAQVDQLTEKLQMVDSKVARYASLSQSLQEKLVKEQEEKNALQEQIQAITFENGRLQETITTTEKKYQEQMDALTEYTMTIQMQAQPK</sequence>
<evidence type="ECO:0000259" key="3">
    <source>
        <dbReference type="SMART" id="SM01254"/>
    </source>
</evidence>
<dbReference type="AlphaFoldDB" id="A0A1X2G6T1"/>
<dbReference type="SMART" id="SM01254">
    <property type="entry name" value="KLRAQ"/>
    <property type="match status" value="1"/>
</dbReference>
<evidence type="ECO:0000313" key="5">
    <source>
        <dbReference type="Proteomes" id="UP000242146"/>
    </source>
</evidence>
<name>A0A1X2G6T1_9FUNG</name>
<feature type="coiled-coil region" evidence="1">
    <location>
        <begin position="329"/>
        <end position="469"/>
    </location>
</feature>
<dbReference type="PANTHER" id="PTHR21448:SF0">
    <property type="entry name" value="PROTEIN PHOSPHATASE 1 REGULATORY SUBUNIT 21"/>
    <property type="match status" value="1"/>
</dbReference>
<dbReference type="GO" id="GO:0016020">
    <property type="term" value="C:membrane"/>
    <property type="evidence" value="ECO:0007669"/>
    <property type="project" value="TreeGrafter"/>
</dbReference>
<feature type="domain" description="Protein phosphatase 1 regulatory subunit 21 N-terminal" evidence="3">
    <location>
        <begin position="68"/>
        <end position="182"/>
    </location>
</feature>
<evidence type="ECO:0000256" key="1">
    <source>
        <dbReference type="SAM" id="Coils"/>
    </source>
</evidence>
<keyword evidence="5" id="KW-1185">Reference proteome</keyword>
<organism evidence="4 5">
    <name type="scientific">Hesseltinella vesiculosa</name>
    <dbReference type="NCBI Taxonomy" id="101127"/>
    <lineage>
        <taxon>Eukaryota</taxon>
        <taxon>Fungi</taxon>
        <taxon>Fungi incertae sedis</taxon>
        <taxon>Mucoromycota</taxon>
        <taxon>Mucoromycotina</taxon>
        <taxon>Mucoromycetes</taxon>
        <taxon>Mucorales</taxon>
        <taxon>Cunninghamellaceae</taxon>
        <taxon>Hesseltinella</taxon>
    </lineage>
</organism>
<dbReference type="PANTHER" id="PTHR21448">
    <property type="entry name" value="SMOOTH MUSCLE MYOSIN HEAVY CHAIN-RELATED"/>
    <property type="match status" value="1"/>
</dbReference>
<dbReference type="InterPro" id="IPR049372">
    <property type="entry name" value="PPP1R21_C"/>
</dbReference>
<dbReference type="InterPro" id="IPR019343">
    <property type="entry name" value="PPP1R21_N"/>
</dbReference>
<gene>
    <name evidence="4" type="ORF">DM01DRAFT_1377639</name>
</gene>
<comment type="caution">
    <text evidence="4">The sequence shown here is derived from an EMBL/GenBank/DDBJ whole genome shotgun (WGS) entry which is preliminary data.</text>
</comment>
<proteinExistence type="predicted"/>
<accession>A0A1X2G6T1</accession>
<dbReference type="OrthoDB" id="5566667at2759"/>
<reference evidence="4 5" key="1">
    <citation type="submission" date="2016-07" db="EMBL/GenBank/DDBJ databases">
        <title>Pervasive Adenine N6-methylation of Active Genes in Fungi.</title>
        <authorList>
            <consortium name="DOE Joint Genome Institute"/>
            <person name="Mondo S.J."/>
            <person name="Dannebaum R.O."/>
            <person name="Kuo R.C."/>
            <person name="Labutti K."/>
            <person name="Haridas S."/>
            <person name="Kuo A."/>
            <person name="Salamov A."/>
            <person name="Ahrendt S.R."/>
            <person name="Lipzen A."/>
            <person name="Sullivan W."/>
            <person name="Andreopoulos W.B."/>
            <person name="Clum A."/>
            <person name="Lindquist E."/>
            <person name="Daum C."/>
            <person name="Ramamoorthy G.K."/>
            <person name="Gryganskyi A."/>
            <person name="Culley D."/>
            <person name="Magnuson J.K."/>
            <person name="James T.Y."/>
            <person name="O'Malley M.A."/>
            <person name="Stajich J.E."/>
            <person name="Spatafora J.W."/>
            <person name="Visel A."/>
            <person name="Grigoriev I.V."/>
        </authorList>
    </citation>
    <scope>NUCLEOTIDE SEQUENCE [LARGE SCALE GENOMIC DNA]</scope>
    <source>
        <strain evidence="4 5">NRRL 3301</strain>
    </source>
</reference>
<evidence type="ECO:0000256" key="2">
    <source>
        <dbReference type="SAM" id="MobiDB-lite"/>
    </source>
</evidence>
<dbReference type="EMBL" id="MCGT01000037">
    <property type="protein sequence ID" value="ORX46538.1"/>
    <property type="molecule type" value="Genomic_DNA"/>
</dbReference>
<dbReference type="Pfam" id="PF10205">
    <property type="entry name" value="KLRAQ"/>
    <property type="match status" value="1"/>
</dbReference>
<feature type="coiled-coil region" evidence="1">
    <location>
        <begin position="541"/>
        <end position="603"/>
    </location>
</feature>
<dbReference type="Pfam" id="PF21636">
    <property type="entry name" value="PPP1R21_C"/>
    <property type="match status" value="1"/>
</dbReference>
<feature type="compositionally biased region" description="Acidic residues" evidence="2">
    <location>
        <begin position="499"/>
        <end position="508"/>
    </location>
</feature>
<dbReference type="GO" id="GO:0005769">
    <property type="term" value="C:early endosome"/>
    <property type="evidence" value="ECO:0007669"/>
    <property type="project" value="TreeGrafter"/>
</dbReference>
<protein>
    <recommendedName>
        <fullName evidence="3">Protein phosphatase 1 regulatory subunit 21 N-terminal domain-containing protein</fullName>
    </recommendedName>
</protein>